<dbReference type="EC" id="1.1.1.304" evidence="3"/>
<accession>A0A449CZJ7</accession>
<sequence>MARFENSIFIVTGGGSGLGRATSLRLASEGARIGVLDLQLKSAETVAEEINTVADGRAIALEADVTEADAVESAVARATTEFGGLHGVVNCAGIALGEGGVVDCTEKAWDTMMNVNVKSIFLTGKYAIPEIIKSGGGSIVNIASVFGFVVNKDECAYAASKGAVVNLTRQMALQHASDKIRVNAVCPADADTPLIDGLIGKTGADLEAEKAELAAPIPMGHLTKPDDVAAAISFLLSSDSEFITGVSLPVDGGFLVQ</sequence>
<dbReference type="Gene3D" id="3.40.50.720">
    <property type="entry name" value="NAD(P)-binding Rossmann-like Domain"/>
    <property type="match status" value="1"/>
</dbReference>
<dbReference type="NCBIfam" id="NF005559">
    <property type="entry name" value="PRK07231.1"/>
    <property type="match status" value="1"/>
</dbReference>
<comment type="similarity">
    <text evidence="1">Belongs to the short-chain dehydrogenases/reductases (SDR) family.</text>
</comment>
<dbReference type="AlphaFoldDB" id="A0A449CZJ7"/>
<evidence type="ECO:0000256" key="2">
    <source>
        <dbReference type="ARBA" id="ARBA00023002"/>
    </source>
</evidence>
<protein>
    <submittedName>
        <fullName evidence="3">Diacetyl reductase [(S)-acetoin forming]</fullName>
        <ecNumber evidence="3">1.1.1.304</ecNumber>
    </submittedName>
</protein>
<dbReference type="InterPro" id="IPR020904">
    <property type="entry name" value="Sc_DH/Rdtase_CS"/>
</dbReference>
<dbReference type="Proteomes" id="UP000386281">
    <property type="component" value="Unassembled WGS sequence"/>
</dbReference>
<dbReference type="InterPro" id="IPR002347">
    <property type="entry name" value="SDR_fam"/>
</dbReference>
<evidence type="ECO:0000313" key="3">
    <source>
        <dbReference type="EMBL" id="VEW10765.1"/>
    </source>
</evidence>
<reference evidence="3 4" key="1">
    <citation type="submission" date="2019-02" db="EMBL/GenBank/DDBJ databases">
        <authorList>
            <consortium name="Pathogen Informatics"/>
        </authorList>
    </citation>
    <scope>NUCLEOTIDE SEQUENCE [LARGE SCALE GENOMIC DNA]</scope>
    <source>
        <strain evidence="3 4">3012STDY7078520</strain>
    </source>
</reference>
<dbReference type="InterPro" id="IPR036291">
    <property type="entry name" value="NAD(P)-bd_dom_sf"/>
</dbReference>
<dbReference type="PANTHER" id="PTHR24321">
    <property type="entry name" value="DEHYDROGENASES, SHORT CHAIN"/>
    <property type="match status" value="1"/>
</dbReference>
<dbReference type="Pfam" id="PF13561">
    <property type="entry name" value="adh_short_C2"/>
    <property type="match status" value="1"/>
</dbReference>
<organism evidence="3 4">
    <name type="scientific">Brevibacterium casei</name>
    <dbReference type="NCBI Taxonomy" id="33889"/>
    <lineage>
        <taxon>Bacteria</taxon>
        <taxon>Bacillati</taxon>
        <taxon>Actinomycetota</taxon>
        <taxon>Actinomycetes</taxon>
        <taxon>Micrococcales</taxon>
        <taxon>Brevibacteriaceae</taxon>
        <taxon>Brevibacterium</taxon>
    </lineage>
</organism>
<dbReference type="PRINTS" id="PR00081">
    <property type="entry name" value="GDHRDH"/>
</dbReference>
<evidence type="ECO:0000256" key="1">
    <source>
        <dbReference type="ARBA" id="ARBA00006484"/>
    </source>
</evidence>
<dbReference type="PROSITE" id="PS00061">
    <property type="entry name" value="ADH_SHORT"/>
    <property type="match status" value="1"/>
</dbReference>
<name>A0A449CZJ7_9MICO</name>
<dbReference type="PANTHER" id="PTHR24321:SF8">
    <property type="entry name" value="ESTRADIOL 17-BETA-DEHYDROGENASE 8-RELATED"/>
    <property type="match status" value="1"/>
</dbReference>
<evidence type="ECO:0000313" key="4">
    <source>
        <dbReference type="Proteomes" id="UP000386281"/>
    </source>
</evidence>
<dbReference type="FunFam" id="3.40.50.720:FF:000084">
    <property type="entry name" value="Short-chain dehydrogenase reductase"/>
    <property type="match status" value="1"/>
</dbReference>
<dbReference type="RefSeq" id="WP_167854516.1">
    <property type="nucleotide sequence ID" value="NZ_CAACXN010000010.1"/>
</dbReference>
<dbReference type="CDD" id="cd05233">
    <property type="entry name" value="SDR_c"/>
    <property type="match status" value="1"/>
</dbReference>
<proteinExistence type="inferred from homology"/>
<keyword evidence="2 3" id="KW-0560">Oxidoreductase</keyword>
<dbReference type="SUPFAM" id="SSF51735">
    <property type="entry name" value="NAD(P)-binding Rossmann-fold domains"/>
    <property type="match status" value="1"/>
</dbReference>
<gene>
    <name evidence="3" type="primary">budC_1</name>
    <name evidence="3" type="ORF">NCTC12391_00341</name>
</gene>
<dbReference type="PRINTS" id="PR00080">
    <property type="entry name" value="SDRFAMILY"/>
</dbReference>
<dbReference type="EMBL" id="CAACXN010000010">
    <property type="protein sequence ID" value="VEW10765.1"/>
    <property type="molecule type" value="Genomic_DNA"/>
</dbReference>
<dbReference type="GO" id="GO:0052588">
    <property type="term" value="F:diacetyl reductase ((S)-acetoin forming) (NAD+) activity"/>
    <property type="evidence" value="ECO:0007669"/>
    <property type="project" value="UniProtKB-EC"/>
</dbReference>